<organism evidence="9 10">
    <name type="scientific">Geomonas paludis</name>
    <dbReference type="NCBI Taxonomy" id="2740185"/>
    <lineage>
        <taxon>Bacteria</taxon>
        <taxon>Pseudomonadati</taxon>
        <taxon>Thermodesulfobacteriota</taxon>
        <taxon>Desulfuromonadia</taxon>
        <taxon>Geobacterales</taxon>
        <taxon>Geobacteraceae</taxon>
        <taxon>Geomonas</taxon>
    </lineage>
</organism>
<evidence type="ECO:0000259" key="8">
    <source>
        <dbReference type="Pfam" id="PF00578"/>
    </source>
</evidence>
<proteinExistence type="predicted"/>
<keyword evidence="6" id="KW-0676">Redox-active center</keyword>
<evidence type="ECO:0000313" key="9">
    <source>
        <dbReference type="EMBL" id="GFO66378.1"/>
    </source>
</evidence>
<keyword evidence="3" id="KW-0049">Antioxidant</keyword>
<evidence type="ECO:0000313" key="10">
    <source>
        <dbReference type="Proteomes" id="UP000568888"/>
    </source>
</evidence>
<sequence length="95" mass="10527">MQAFQKELSLFEKQDAQVLGVSSDTTATHQEFAREHGLTFPLLADEKGTVQKLYGAGRATFVIDKAGIIRHIQRGFPDTGKLLAQITKLQQEAQI</sequence>
<dbReference type="GO" id="GO:0008379">
    <property type="term" value="F:thioredoxin peroxidase activity"/>
    <property type="evidence" value="ECO:0007669"/>
    <property type="project" value="TreeGrafter"/>
</dbReference>
<keyword evidence="4" id="KW-0560">Oxidoreductase</keyword>
<comment type="function">
    <text evidence="1">Thiol-specific peroxidase that catalyzes the reduction of hydrogen peroxide and organic hydroperoxides to water and alcohols, respectively. Plays a role in cell protection against oxidative stress by detoxifying peroxides and as sensor of hydrogen peroxide-mediated signaling events.</text>
</comment>
<reference evidence="10" key="1">
    <citation type="submission" date="2020-06" db="EMBL/GenBank/DDBJ databases">
        <title>Draft genomic sequecing of Geomonas sp. Red736.</title>
        <authorList>
            <person name="Itoh H."/>
            <person name="Xu Z.X."/>
            <person name="Ushijima N."/>
            <person name="Masuda Y."/>
            <person name="Shiratori Y."/>
            <person name="Senoo K."/>
        </authorList>
    </citation>
    <scope>NUCLEOTIDE SEQUENCE [LARGE SCALE GENOMIC DNA]</scope>
    <source>
        <strain evidence="10">Red736</strain>
    </source>
</reference>
<comment type="caution">
    <text evidence="9">The sequence shown here is derived from an EMBL/GenBank/DDBJ whole genome shotgun (WGS) entry which is preliminary data.</text>
</comment>
<dbReference type="PANTHER" id="PTHR42801">
    <property type="entry name" value="THIOREDOXIN-DEPENDENT PEROXIDE REDUCTASE"/>
    <property type="match status" value="1"/>
</dbReference>
<evidence type="ECO:0000256" key="5">
    <source>
        <dbReference type="ARBA" id="ARBA00023157"/>
    </source>
</evidence>
<evidence type="ECO:0000256" key="3">
    <source>
        <dbReference type="ARBA" id="ARBA00022862"/>
    </source>
</evidence>
<evidence type="ECO:0000256" key="7">
    <source>
        <dbReference type="ARBA" id="ARBA00042639"/>
    </source>
</evidence>
<dbReference type="SUPFAM" id="SSF52833">
    <property type="entry name" value="Thioredoxin-like"/>
    <property type="match status" value="1"/>
</dbReference>
<dbReference type="GO" id="GO:0034599">
    <property type="term" value="P:cellular response to oxidative stress"/>
    <property type="evidence" value="ECO:0007669"/>
    <property type="project" value="TreeGrafter"/>
</dbReference>
<dbReference type="Gene3D" id="3.40.30.10">
    <property type="entry name" value="Glutaredoxin"/>
    <property type="match status" value="1"/>
</dbReference>
<dbReference type="EMBL" id="BLXY01000024">
    <property type="protein sequence ID" value="GFO66378.1"/>
    <property type="molecule type" value="Genomic_DNA"/>
</dbReference>
<dbReference type="CDD" id="cd03017">
    <property type="entry name" value="PRX_BCP"/>
    <property type="match status" value="1"/>
</dbReference>
<keyword evidence="2" id="KW-0575">Peroxidase</keyword>
<keyword evidence="5" id="KW-1015">Disulfide bond</keyword>
<dbReference type="Pfam" id="PF00578">
    <property type="entry name" value="AhpC-TSA"/>
    <property type="match status" value="1"/>
</dbReference>
<dbReference type="InterPro" id="IPR050924">
    <property type="entry name" value="Peroxiredoxin_BCP/PrxQ"/>
</dbReference>
<dbReference type="PANTHER" id="PTHR42801:SF4">
    <property type="entry name" value="AHPC_TSA FAMILY PROTEIN"/>
    <property type="match status" value="1"/>
</dbReference>
<evidence type="ECO:0000256" key="1">
    <source>
        <dbReference type="ARBA" id="ARBA00003330"/>
    </source>
</evidence>
<dbReference type="InterPro" id="IPR000866">
    <property type="entry name" value="AhpC/TSA"/>
</dbReference>
<accession>A0A6V8N1K6</accession>
<feature type="domain" description="Alkyl hydroperoxide reductase subunit C/ Thiol specific antioxidant" evidence="8">
    <location>
        <begin position="1"/>
        <end position="72"/>
    </location>
</feature>
<evidence type="ECO:0000256" key="2">
    <source>
        <dbReference type="ARBA" id="ARBA00022559"/>
    </source>
</evidence>
<dbReference type="GO" id="GO:0005737">
    <property type="term" value="C:cytoplasm"/>
    <property type="evidence" value="ECO:0007669"/>
    <property type="project" value="TreeGrafter"/>
</dbReference>
<dbReference type="Proteomes" id="UP000568888">
    <property type="component" value="Unassembled WGS sequence"/>
</dbReference>
<evidence type="ECO:0000256" key="6">
    <source>
        <dbReference type="ARBA" id="ARBA00023284"/>
    </source>
</evidence>
<dbReference type="GO" id="GO:0045454">
    <property type="term" value="P:cell redox homeostasis"/>
    <property type="evidence" value="ECO:0007669"/>
    <property type="project" value="TreeGrafter"/>
</dbReference>
<dbReference type="AlphaFoldDB" id="A0A6V8N1K6"/>
<dbReference type="InterPro" id="IPR036249">
    <property type="entry name" value="Thioredoxin-like_sf"/>
</dbReference>
<gene>
    <name evidence="9" type="ORF">GMPD_42970</name>
</gene>
<name>A0A6V8N1K6_9BACT</name>
<protein>
    <recommendedName>
        <fullName evidence="7">Thioredoxin-dependent peroxiredoxin Bcp</fullName>
    </recommendedName>
</protein>
<evidence type="ECO:0000256" key="4">
    <source>
        <dbReference type="ARBA" id="ARBA00023002"/>
    </source>
</evidence>